<evidence type="ECO:0000256" key="8">
    <source>
        <dbReference type="ARBA" id="ARBA00023141"/>
    </source>
</evidence>
<dbReference type="NCBIfam" id="NF002298">
    <property type="entry name" value="PRK01222.1-4"/>
    <property type="match status" value="1"/>
</dbReference>
<dbReference type="Pfam" id="PF00697">
    <property type="entry name" value="PRAI"/>
    <property type="match status" value="1"/>
</dbReference>
<dbReference type="HAMAP" id="MF_00135">
    <property type="entry name" value="PRAI"/>
    <property type="match status" value="1"/>
</dbReference>
<dbReference type="InterPro" id="IPR013785">
    <property type="entry name" value="Aldolase_TIM"/>
</dbReference>
<keyword evidence="6 10" id="KW-0028">Amino-acid biosynthesis</keyword>
<protein>
    <recommendedName>
        <fullName evidence="5 10">N-(5'-phosphoribosyl)anthranilate isomerase</fullName>
        <shortName evidence="10">PRAI</shortName>
        <ecNumber evidence="4 10">5.3.1.24</ecNumber>
    </recommendedName>
</protein>
<dbReference type="AlphaFoldDB" id="A0A0W0S610"/>
<keyword evidence="13" id="KW-1185">Reference proteome</keyword>
<dbReference type="InterPro" id="IPR011060">
    <property type="entry name" value="RibuloseP-bd_barrel"/>
</dbReference>
<dbReference type="PANTHER" id="PTHR42894">
    <property type="entry name" value="N-(5'-PHOSPHORIBOSYL)ANTHRANILATE ISOMERASE"/>
    <property type="match status" value="1"/>
</dbReference>
<dbReference type="SUPFAM" id="SSF51366">
    <property type="entry name" value="Ribulose-phoshate binding barrel"/>
    <property type="match status" value="1"/>
</dbReference>
<evidence type="ECO:0000256" key="10">
    <source>
        <dbReference type="HAMAP-Rule" id="MF_00135"/>
    </source>
</evidence>
<dbReference type="GO" id="GO:0000162">
    <property type="term" value="P:L-tryptophan biosynthetic process"/>
    <property type="evidence" value="ECO:0007669"/>
    <property type="project" value="UniProtKB-UniRule"/>
</dbReference>
<dbReference type="STRING" id="29422.Lbru_2665"/>
<evidence type="ECO:0000313" key="13">
    <source>
        <dbReference type="Proteomes" id="UP000054742"/>
    </source>
</evidence>
<keyword evidence="8 10" id="KW-0057">Aromatic amino acid biosynthesis</keyword>
<evidence type="ECO:0000256" key="1">
    <source>
        <dbReference type="ARBA" id="ARBA00001164"/>
    </source>
</evidence>
<keyword evidence="7 10" id="KW-0822">Tryptophan biosynthesis</keyword>
<name>A0A0W0S610_9GAMM</name>
<gene>
    <name evidence="10 12" type="primary">trpF</name>
    <name evidence="12" type="ORF">Lbru_2665</name>
</gene>
<dbReference type="PATRIC" id="fig|29422.6.peg.2830"/>
<accession>A0A0W0S610</accession>
<keyword evidence="9 10" id="KW-0413">Isomerase</keyword>
<evidence type="ECO:0000259" key="11">
    <source>
        <dbReference type="Pfam" id="PF00697"/>
    </source>
</evidence>
<dbReference type="RefSeq" id="WP_131793462.1">
    <property type="nucleotide sequence ID" value="NZ_CAAAHU010000004.1"/>
</dbReference>
<sequence length="209" mass="22975">MIQNRVRIKMCGMTRERDIAHATSLGVDAIGLIFYPKSSRYVSVEQAKILVQNAPVFLNIVAVLVNPAASLVEQIIRELPVQCLQFHGEESPEFCTQFKKPYIKAIQANSRDFITKLSSQHRHASAILLDTPSAAYHGGTGKVFDWEVIPENSKKPLILAGGLDANNVRKAVTGRSVYAVDVCSGIEVSPGIKDHDKMSQFVNALWGKA</sequence>
<dbReference type="EC" id="5.3.1.24" evidence="4 10"/>
<evidence type="ECO:0000256" key="7">
    <source>
        <dbReference type="ARBA" id="ARBA00022822"/>
    </source>
</evidence>
<comment type="caution">
    <text evidence="12">The sequence shown here is derived from an EMBL/GenBank/DDBJ whole genome shotgun (WGS) entry which is preliminary data.</text>
</comment>
<dbReference type="UniPathway" id="UPA00035">
    <property type="reaction ID" value="UER00042"/>
</dbReference>
<dbReference type="PANTHER" id="PTHR42894:SF1">
    <property type="entry name" value="N-(5'-PHOSPHORIBOSYL)ANTHRANILATE ISOMERASE"/>
    <property type="match status" value="1"/>
</dbReference>
<evidence type="ECO:0000313" key="12">
    <source>
        <dbReference type="EMBL" id="KTC78373.1"/>
    </source>
</evidence>
<dbReference type="CDD" id="cd00405">
    <property type="entry name" value="PRAI"/>
    <property type="match status" value="1"/>
</dbReference>
<evidence type="ECO:0000256" key="6">
    <source>
        <dbReference type="ARBA" id="ARBA00022605"/>
    </source>
</evidence>
<organism evidence="12 13">
    <name type="scientific">Legionella brunensis</name>
    <dbReference type="NCBI Taxonomy" id="29422"/>
    <lineage>
        <taxon>Bacteria</taxon>
        <taxon>Pseudomonadati</taxon>
        <taxon>Pseudomonadota</taxon>
        <taxon>Gammaproteobacteria</taxon>
        <taxon>Legionellales</taxon>
        <taxon>Legionellaceae</taxon>
        <taxon>Legionella</taxon>
    </lineage>
</organism>
<proteinExistence type="inferred from homology"/>
<comment type="similarity">
    <text evidence="3 10">Belongs to the TrpF family.</text>
</comment>
<dbReference type="InterPro" id="IPR044643">
    <property type="entry name" value="TrpF_fam"/>
</dbReference>
<dbReference type="EMBL" id="LNXV01000033">
    <property type="protein sequence ID" value="KTC78373.1"/>
    <property type="molecule type" value="Genomic_DNA"/>
</dbReference>
<dbReference type="Gene3D" id="3.20.20.70">
    <property type="entry name" value="Aldolase class I"/>
    <property type="match status" value="1"/>
</dbReference>
<reference evidence="12 13" key="1">
    <citation type="submission" date="2015-11" db="EMBL/GenBank/DDBJ databases">
        <title>Genomic analysis of 38 Legionella species identifies large and diverse effector repertoires.</title>
        <authorList>
            <person name="Burstein D."/>
            <person name="Amaro F."/>
            <person name="Zusman T."/>
            <person name="Lifshitz Z."/>
            <person name="Cohen O."/>
            <person name="Gilbert J.A."/>
            <person name="Pupko T."/>
            <person name="Shuman H.A."/>
            <person name="Segal G."/>
        </authorList>
    </citation>
    <scope>NUCLEOTIDE SEQUENCE [LARGE SCALE GENOMIC DNA]</scope>
    <source>
        <strain evidence="12 13">ATCC 43878</strain>
    </source>
</reference>
<evidence type="ECO:0000256" key="2">
    <source>
        <dbReference type="ARBA" id="ARBA00004664"/>
    </source>
</evidence>
<dbReference type="InterPro" id="IPR001240">
    <property type="entry name" value="PRAI_dom"/>
</dbReference>
<evidence type="ECO:0000256" key="9">
    <source>
        <dbReference type="ARBA" id="ARBA00023235"/>
    </source>
</evidence>
<dbReference type="OrthoDB" id="9804217at2"/>
<evidence type="ECO:0000256" key="5">
    <source>
        <dbReference type="ARBA" id="ARBA00022272"/>
    </source>
</evidence>
<evidence type="ECO:0000256" key="4">
    <source>
        <dbReference type="ARBA" id="ARBA00012572"/>
    </source>
</evidence>
<comment type="pathway">
    <text evidence="2 10">Amino-acid biosynthesis; L-tryptophan biosynthesis; L-tryptophan from chorismate: step 3/5.</text>
</comment>
<dbReference type="FunFam" id="3.20.20.70:FF:000075">
    <property type="entry name" value="Tryptophan biosynthesis protein TRP1"/>
    <property type="match status" value="1"/>
</dbReference>
<evidence type="ECO:0000256" key="3">
    <source>
        <dbReference type="ARBA" id="ARBA00007571"/>
    </source>
</evidence>
<comment type="catalytic activity">
    <reaction evidence="1 10">
        <text>N-(5-phospho-beta-D-ribosyl)anthranilate = 1-(2-carboxyphenylamino)-1-deoxy-D-ribulose 5-phosphate</text>
        <dbReference type="Rhea" id="RHEA:21540"/>
        <dbReference type="ChEBI" id="CHEBI:18277"/>
        <dbReference type="ChEBI" id="CHEBI:58613"/>
        <dbReference type="EC" id="5.3.1.24"/>
    </reaction>
</comment>
<feature type="domain" description="N-(5'phosphoribosyl) anthranilate isomerase (PRAI)" evidence="11">
    <location>
        <begin position="9"/>
        <end position="203"/>
    </location>
</feature>
<dbReference type="GO" id="GO:0004640">
    <property type="term" value="F:phosphoribosylanthranilate isomerase activity"/>
    <property type="evidence" value="ECO:0007669"/>
    <property type="project" value="UniProtKB-UniRule"/>
</dbReference>
<dbReference type="Proteomes" id="UP000054742">
    <property type="component" value="Unassembled WGS sequence"/>
</dbReference>